<dbReference type="CDD" id="cd00248">
    <property type="entry name" value="Mth938-like"/>
    <property type="match status" value="1"/>
</dbReference>
<dbReference type="Pfam" id="PF04430">
    <property type="entry name" value="DUF498"/>
    <property type="match status" value="1"/>
</dbReference>
<dbReference type="InterPro" id="IPR036748">
    <property type="entry name" value="MTH938-like_sf"/>
</dbReference>
<keyword evidence="2" id="KW-1185">Reference proteome</keyword>
<evidence type="ECO:0000313" key="1">
    <source>
        <dbReference type="EMBL" id="STZ75718.1"/>
    </source>
</evidence>
<dbReference type="PANTHER" id="PTHR21192:SF2">
    <property type="entry name" value="NADH DEHYDROGENASE [UBIQUINONE] 1 ALPHA SUBCOMPLEX ASSEMBLY FACTOR 3"/>
    <property type="match status" value="1"/>
</dbReference>
<dbReference type="SUPFAM" id="SSF64076">
    <property type="entry name" value="MTH938-like"/>
    <property type="match status" value="1"/>
</dbReference>
<dbReference type="InterPro" id="IPR007523">
    <property type="entry name" value="NDUFAF3/AAMDC"/>
</dbReference>
<name>A0A378UE70_BERDE</name>
<protein>
    <submittedName>
        <fullName evidence="1">Protein of uncharacterized function (DUF498/DUF598)</fullName>
    </submittedName>
</protein>
<dbReference type="PANTHER" id="PTHR21192">
    <property type="entry name" value="NUCLEAR PROTEIN E3-3"/>
    <property type="match status" value="1"/>
</dbReference>
<gene>
    <name evidence="1" type="ORF">NCTC10295_00469</name>
</gene>
<evidence type="ECO:0000313" key="2">
    <source>
        <dbReference type="Proteomes" id="UP000254651"/>
    </source>
</evidence>
<sequence>MLIEEHAPAGAELGAYAPGCIEIGGRVYTEAVVWRPEGVSRAAAETPADLTAVDLLYSEGGALPEVVIVGTGAKQQFLHPKIAAALAAEGVGLECMRTDAACRTLLLLRGEGRSVWAWLWP</sequence>
<dbReference type="RefSeq" id="WP_066079694.1">
    <property type="nucleotide sequence ID" value="NZ_CP181246.1"/>
</dbReference>
<dbReference type="AlphaFoldDB" id="A0A378UE70"/>
<reference evidence="1 2" key="1">
    <citation type="submission" date="2018-06" db="EMBL/GenBank/DDBJ databases">
        <authorList>
            <consortium name="Pathogen Informatics"/>
            <person name="Doyle S."/>
        </authorList>
    </citation>
    <scope>NUCLEOTIDE SEQUENCE [LARGE SCALE GENOMIC DNA]</scope>
    <source>
        <strain evidence="1 2">NCTC10295</strain>
    </source>
</reference>
<dbReference type="Proteomes" id="UP000254651">
    <property type="component" value="Unassembled WGS sequence"/>
</dbReference>
<dbReference type="EMBL" id="UGQS01000001">
    <property type="protein sequence ID" value="STZ75718.1"/>
    <property type="molecule type" value="Genomic_DNA"/>
</dbReference>
<organism evidence="1 2">
    <name type="scientific">Bergeriella denitrificans</name>
    <name type="common">Neisseria denitrificans</name>
    <dbReference type="NCBI Taxonomy" id="494"/>
    <lineage>
        <taxon>Bacteria</taxon>
        <taxon>Pseudomonadati</taxon>
        <taxon>Pseudomonadota</taxon>
        <taxon>Betaproteobacteria</taxon>
        <taxon>Neisseriales</taxon>
        <taxon>Neisseriaceae</taxon>
        <taxon>Bergeriella</taxon>
    </lineage>
</organism>
<dbReference type="Gene3D" id="3.40.1230.10">
    <property type="entry name" value="MTH938-like"/>
    <property type="match status" value="1"/>
</dbReference>
<proteinExistence type="predicted"/>
<accession>A0A378UE70</accession>